<dbReference type="SMART" id="SM00856">
    <property type="entry name" value="PMEI"/>
    <property type="match status" value="1"/>
</dbReference>
<proteinExistence type="inferred from homology"/>
<dbReference type="Proteomes" id="UP001165190">
    <property type="component" value="Unassembled WGS sequence"/>
</dbReference>
<dbReference type="Pfam" id="PF04043">
    <property type="entry name" value="PMEI"/>
    <property type="match status" value="1"/>
</dbReference>
<evidence type="ECO:0000313" key="9">
    <source>
        <dbReference type="EMBL" id="GMJ00383.1"/>
    </source>
</evidence>
<dbReference type="InterPro" id="IPR035513">
    <property type="entry name" value="Invertase/methylesterase_inhib"/>
</dbReference>
<evidence type="ECO:0000313" key="10">
    <source>
        <dbReference type="Proteomes" id="UP001165190"/>
    </source>
</evidence>
<keyword evidence="3" id="KW-0964">Secreted</keyword>
<dbReference type="SUPFAM" id="SSF101148">
    <property type="entry name" value="Plant invertase/pectin methylesterase inhibitor"/>
    <property type="match status" value="1"/>
</dbReference>
<evidence type="ECO:0000256" key="5">
    <source>
        <dbReference type="ARBA" id="ARBA00023157"/>
    </source>
</evidence>
<name>A0A9W7ME06_HIBTR</name>
<keyword evidence="5" id="KW-1015">Disulfide bond</keyword>
<feature type="signal peptide" evidence="7">
    <location>
        <begin position="1"/>
        <end position="28"/>
    </location>
</feature>
<dbReference type="Gene3D" id="1.20.140.40">
    <property type="entry name" value="Invertase/pectin methylesterase inhibitor family protein"/>
    <property type="match status" value="1"/>
</dbReference>
<dbReference type="NCBIfam" id="TIGR01614">
    <property type="entry name" value="PME_inhib"/>
    <property type="match status" value="1"/>
</dbReference>
<dbReference type="InterPro" id="IPR051955">
    <property type="entry name" value="PME_Inhibitor"/>
</dbReference>
<dbReference type="GO" id="GO:0004857">
    <property type="term" value="F:enzyme inhibitor activity"/>
    <property type="evidence" value="ECO:0007669"/>
    <property type="project" value="InterPro"/>
</dbReference>
<dbReference type="CDD" id="cd15798">
    <property type="entry name" value="PMEI-like_3"/>
    <property type="match status" value="1"/>
</dbReference>
<gene>
    <name evidence="9" type="ORF">HRI_003707500</name>
</gene>
<evidence type="ECO:0000256" key="6">
    <source>
        <dbReference type="ARBA" id="ARBA00038471"/>
    </source>
</evidence>
<evidence type="ECO:0000256" key="3">
    <source>
        <dbReference type="ARBA" id="ARBA00022525"/>
    </source>
</evidence>
<evidence type="ECO:0000256" key="4">
    <source>
        <dbReference type="ARBA" id="ARBA00022729"/>
    </source>
</evidence>
<evidence type="ECO:0000256" key="7">
    <source>
        <dbReference type="SAM" id="SignalP"/>
    </source>
</evidence>
<dbReference type="PANTHER" id="PTHR31080:SF166">
    <property type="entry name" value="21 KDA PROTEIN-LIKE"/>
    <property type="match status" value="1"/>
</dbReference>
<dbReference type="GO" id="GO:0048046">
    <property type="term" value="C:apoplast"/>
    <property type="evidence" value="ECO:0007669"/>
    <property type="project" value="UniProtKB-SubCell"/>
</dbReference>
<feature type="chain" id="PRO_5040796137" description="Pectinesterase inhibitor domain-containing protein" evidence="7">
    <location>
        <begin position="29"/>
        <end position="207"/>
    </location>
</feature>
<feature type="domain" description="Pectinesterase inhibitor" evidence="8">
    <location>
        <begin position="37"/>
        <end position="195"/>
    </location>
</feature>
<reference evidence="9" key="1">
    <citation type="submission" date="2023-05" db="EMBL/GenBank/DDBJ databases">
        <title>Genome and transcriptome analyses reveal genes involved in the formation of fine ridges on petal epidermal cells in Hibiscus trionum.</title>
        <authorList>
            <person name="Koshimizu S."/>
            <person name="Masuda S."/>
            <person name="Ishii T."/>
            <person name="Shirasu K."/>
            <person name="Hoshino A."/>
            <person name="Arita M."/>
        </authorList>
    </citation>
    <scope>NUCLEOTIDE SEQUENCE</scope>
    <source>
        <strain evidence="9">Hamamatsu line</strain>
    </source>
</reference>
<keyword evidence="2" id="KW-0052">Apoplast</keyword>
<sequence>MAAAGFFFSITALVILIQLATNLNSCSAATPVHHSGRSTQFIRTSCRTTLHPNLCFATFAPYATRIRGSPRSLATTALSLTLNTTRFTTKSLISLSKRHRLKRREAAALRDCVEEVGDSVDELKDSITKVRLPTGGGSEFRRQMSDIQTWVSAALTNEDTCMGGLSGKSVNRDLKIRVRRRVVKVAHLTSIALAFVNRWAAAAATHK</sequence>
<dbReference type="FunFam" id="1.20.140.40:FF:000006">
    <property type="entry name" value="Pectinesterase inhibitor 3"/>
    <property type="match status" value="1"/>
</dbReference>
<dbReference type="AlphaFoldDB" id="A0A9W7ME06"/>
<evidence type="ECO:0000259" key="8">
    <source>
        <dbReference type="SMART" id="SM00856"/>
    </source>
</evidence>
<evidence type="ECO:0000256" key="2">
    <source>
        <dbReference type="ARBA" id="ARBA00022523"/>
    </source>
</evidence>
<organism evidence="9 10">
    <name type="scientific">Hibiscus trionum</name>
    <name type="common">Flower of an hour</name>
    <dbReference type="NCBI Taxonomy" id="183268"/>
    <lineage>
        <taxon>Eukaryota</taxon>
        <taxon>Viridiplantae</taxon>
        <taxon>Streptophyta</taxon>
        <taxon>Embryophyta</taxon>
        <taxon>Tracheophyta</taxon>
        <taxon>Spermatophyta</taxon>
        <taxon>Magnoliopsida</taxon>
        <taxon>eudicotyledons</taxon>
        <taxon>Gunneridae</taxon>
        <taxon>Pentapetalae</taxon>
        <taxon>rosids</taxon>
        <taxon>malvids</taxon>
        <taxon>Malvales</taxon>
        <taxon>Malvaceae</taxon>
        <taxon>Malvoideae</taxon>
        <taxon>Hibiscus</taxon>
    </lineage>
</organism>
<dbReference type="OrthoDB" id="1430376at2759"/>
<comment type="similarity">
    <text evidence="6">Belongs to the PMEI family.</text>
</comment>
<accession>A0A9W7ME06</accession>
<dbReference type="PANTHER" id="PTHR31080">
    <property type="entry name" value="PECTINESTERASE INHIBITOR-LIKE"/>
    <property type="match status" value="1"/>
</dbReference>
<keyword evidence="4 7" id="KW-0732">Signal</keyword>
<protein>
    <recommendedName>
        <fullName evidence="8">Pectinesterase inhibitor domain-containing protein</fullName>
    </recommendedName>
</protein>
<dbReference type="EMBL" id="BSYR01000035">
    <property type="protein sequence ID" value="GMJ00383.1"/>
    <property type="molecule type" value="Genomic_DNA"/>
</dbReference>
<keyword evidence="10" id="KW-1185">Reference proteome</keyword>
<evidence type="ECO:0000256" key="1">
    <source>
        <dbReference type="ARBA" id="ARBA00004271"/>
    </source>
</evidence>
<comment type="caution">
    <text evidence="9">The sequence shown here is derived from an EMBL/GenBank/DDBJ whole genome shotgun (WGS) entry which is preliminary data.</text>
</comment>
<comment type="subcellular location">
    <subcellularLocation>
        <location evidence="1">Secreted</location>
        <location evidence="1">Extracellular space</location>
        <location evidence="1">Apoplast</location>
    </subcellularLocation>
</comment>
<dbReference type="InterPro" id="IPR006501">
    <property type="entry name" value="Pectinesterase_inhib_dom"/>
</dbReference>